<keyword evidence="7 9" id="KW-1133">Transmembrane helix</keyword>
<evidence type="ECO:0000256" key="4">
    <source>
        <dbReference type="ARBA" id="ARBA00022692"/>
    </source>
</evidence>
<feature type="transmembrane region" description="Helical" evidence="9">
    <location>
        <begin position="21"/>
        <end position="40"/>
    </location>
</feature>
<dbReference type="AlphaFoldDB" id="A0A9D5DC22"/>
<dbReference type="GO" id="GO:0016020">
    <property type="term" value="C:membrane"/>
    <property type="evidence" value="ECO:0007669"/>
    <property type="project" value="UniProtKB-SubCell"/>
</dbReference>
<evidence type="ECO:0000313" key="10">
    <source>
        <dbReference type="EMBL" id="KAJ0988208.1"/>
    </source>
</evidence>
<evidence type="ECO:0000256" key="9">
    <source>
        <dbReference type="SAM" id="Phobius"/>
    </source>
</evidence>
<comment type="similarity">
    <text evidence="2">Belongs to the oligopeptide OPT transporter (TC 2.A.67.1) family.</text>
</comment>
<dbReference type="Proteomes" id="UP001085076">
    <property type="component" value="Miscellaneous, Linkage group lg01"/>
</dbReference>
<comment type="caution">
    <text evidence="10">The sequence shown here is derived from an EMBL/GenBank/DDBJ whole genome shotgun (WGS) entry which is preliminary data.</text>
</comment>
<dbReference type="EMBL" id="JAGGNH010000001">
    <property type="protein sequence ID" value="KAJ0988208.1"/>
    <property type="molecule type" value="Genomic_DNA"/>
</dbReference>
<keyword evidence="5" id="KW-0571">Peptide transport</keyword>
<evidence type="ECO:0000256" key="7">
    <source>
        <dbReference type="ARBA" id="ARBA00022989"/>
    </source>
</evidence>
<feature type="transmembrane region" description="Helical" evidence="9">
    <location>
        <begin position="67"/>
        <end position="93"/>
    </location>
</feature>
<protein>
    <submittedName>
        <fullName evidence="10">Uncharacterized protein</fullName>
    </submittedName>
</protein>
<keyword evidence="11" id="KW-1185">Reference proteome</keyword>
<evidence type="ECO:0000256" key="8">
    <source>
        <dbReference type="ARBA" id="ARBA00023136"/>
    </source>
</evidence>
<dbReference type="InterPro" id="IPR004813">
    <property type="entry name" value="OPT"/>
</dbReference>
<dbReference type="InterPro" id="IPR004648">
    <property type="entry name" value="Oligpept_transpt"/>
</dbReference>
<reference evidence="10" key="1">
    <citation type="submission" date="2021-03" db="EMBL/GenBank/DDBJ databases">
        <authorList>
            <person name="Li Z."/>
            <person name="Yang C."/>
        </authorList>
    </citation>
    <scope>NUCLEOTIDE SEQUENCE</scope>
    <source>
        <strain evidence="10">Dzin_1.0</strain>
        <tissue evidence="10">Leaf</tissue>
    </source>
</reference>
<sequence length="132" mass="14409">MRPPRLRKPILRLSPKPNRHSPVCIQIVSLPIARLVAAMLPTKYFRVPLMKWSFTLNPGPFTIKEHVLITIFANSGGGGIYANGIITIVRAFYHRTINPVVAMLLAQTTQRCGVVATCNANAAGDAAFATDL</sequence>
<dbReference type="GO" id="GO:0035673">
    <property type="term" value="F:oligopeptide transmembrane transporter activity"/>
    <property type="evidence" value="ECO:0007669"/>
    <property type="project" value="InterPro"/>
</dbReference>
<evidence type="ECO:0000256" key="1">
    <source>
        <dbReference type="ARBA" id="ARBA00004141"/>
    </source>
</evidence>
<dbReference type="PANTHER" id="PTHR22601">
    <property type="entry name" value="ISP4 LIKE PROTEIN"/>
    <property type="match status" value="1"/>
</dbReference>
<keyword evidence="3" id="KW-0813">Transport</keyword>
<dbReference type="Pfam" id="PF03169">
    <property type="entry name" value="OPT"/>
    <property type="match status" value="1"/>
</dbReference>
<gene>
    <name evidence="10" type="ORF">J5N97_006564</name>
</gene>
<organism evidence="10 11">
    <name type="scientific">Dioscorea zingiberensis</name>
    <dbReference type="NCBI Taxonomy" id="325984"/>
    <lineage>
        <taxon>Eukaryota</taxon>
        <taxon>Viridiplantae</taxon>
        <taxon>Streptophyta</taxon>
        <taxon>Embryophyta</taxon>
        <taxon>Tracheophyta</taxon>
        <taxon>Spermatophyta</taxon>
        <taxon>Magnoliopsida</taxon>
        <taxon>Liliopsida</taxon>
        <taxon>Dioscoreales</taxon>
        <taxon>Dioscoreaceae</taxon>
        <taxon>Dioscorea</taxon>
    </lineage>
</organism>
<proteinExistence type="inferred from homology"/>
<keyword evidence="4 9" id="KW-0812">Transmembrane</keyword>
<keyword evidence="6" id="KW-0653">Protein transport</keyword>
<evidence type="ECO:0000256" key="5">
    <source>
        <dbReference type="ARBA" id="ARBA00022856"/>
    </source>
</evidence>
<accession>A0A9D5DC22</accession>
<dbReference type="OrthoDB" id="9986677at2759"/>
<evidence type="ECO:0000256" key="2">
    <source>
        <dbReference type="ARBA" id="ARBA00005484"/>
    </source>
</evidence>
<evidence type="ECO:0000313" key="11">
    <source>
        <dbReference type="Proteomes" id="UP001085076"/>
    </source>
</evidence>
<dbReference type="GO" id="GO:0015031">
    <property type="term" value="P:protein transport"/>
    <property type="evidence" value="ECO:0007669"/>
    <property type="project" value="UniProtKB-KW"/>
</dbReference>
<name>A0A9D5DC22_9LILI</name>
<keyword evidence="8 9" id="KW-0472">Membrane</keyword>
<comment type="subcellular location">
    <subcellularLocation>
        <location evidence="1">Membrane</location>
        <topology evidence="1">Multi-pass membrane protein</topology>
    </subcellularLocation>
</comment>
<reference evidence="10" key="2">
    <citation type="journal article" date="2022" name="Hortic Res">
        <title>The genome of Dioscorea zingiberensis sheds light on the biosynthesis, origin and evolution of the medicinally important diosgenin saponins.</title>
        <authorList>
            <person name="Li Y."/>
            <person name="Tan C."/>
            <person name="Li Z."/>
            <person name="Guo J."/>
            <person name="Li S."/>
            <person name="Chen X."/>
            <person name="Wang C."/>
            <person name="Dai X."/>
            <person name="Yang H."/>
            <person name="Song W."/>
            <person name="Hou L."/>
            <person name="Xu J."/>
            <person name="Tong Z."/>
            <person name="Xu A."/>
            <person name="Yuan X."/>
            <person name="Wang W."/>
            <person name="Yang Q."/>
            <person name="Chen L."/>
            <person name="Sun Z."/>
            <person name="Wang K."/>
            <person name="Pan B."/>
            <person name="Chen J."/>
            <person name="Bao Y."/>
            <person name="Liu F."/>
            <person name="Qi X."/>
            <person name="Gang D.R."/>
            <person name="Wen J."/>
            <person name="Li J."/>
        </authorList>
    </citation>
    <scope>NUCLEOTIDE SEQUENCE</scope>
    <source>
        <strain evidence="10">Dzin_1.0</strain>
    </source>
</reference>
<evidence type="ECO:0000256" key="6">
    <source>
        <dbReference type="ARBA" id="ARBA00022927"/>
    </source>
</evidence>
<evidence type="ECO:0000256" key="3">
    <source>
        <dbReference type="ARBA" id="ARBA00022448"/>
    </source>
</evidence>